<gene>
    <name evidence="1" type="ORF">ACFOEW_15720</name>
</gene>
<name>A0ABV7K1J7_9ALTE</name>
<dbReference type="Proteomes" id="UP001595477">
    <property type="component" value="Unassembled WGS sequence"/>
</dbReference>
<accession>A0ABV7K1J7</accession>
<evidence type="ECO:0000313" key="2">
    <source>
        <dbReference type="Proteomes" id="UP001595477"/>
    </source>
</evidence>
<sequence>MYKVNAAGCGKGKSTHNKKFITAHKDTRFLVIVPSLALADEYADYGTTIHSGNSHNVKQQVYKAIEANTRVLVITQKAFLDFESKTLLCTNRTVLQDEHLEPFYVCKWQMANHAQWLDMFVVGASDKEGWYKVTLNTARVAEFLATADMLDNKQFMQDLLATPQAIYTNKATMEMDSLLFRVVSPDIYAGADAVHIACANFMVTRQYHLWAAIYGAQFHFTHAFEPYSTPNLTLHSAEQNRNSKTFNRANTGLKDTVTAYIKSQCANPVYVDNNMYETEQGWQRVKHNCHGVNQFRDESHIAILSAINYDNLATAFLMDMGGMTALQVRHALLGEIAHQVIMRGCLRSDNANACHVYVMEADLANYLLNNIFKGSKQLPIDGTKRPERAPVLTPVQRKKATMIRKNFPLYQETPTELLMKEIIWSMTNTNGLYNKLHRENSAGGATA</sequence>
<evidence type="ECO:0000313" key="1">
    <source>
        <dbReference type="EMBL" id="MFC3203260.1"/>
    </source>
</evidence>
<dbReference type="EMBL" id="JBHRSX010000075">
    <property type="protein sequence ID" value="MFC3203260.1"/>
    <property type="molecule type" value="Genomic_DNA"/>
</dbReference>
<reference evidence="2" key="1">
    <citation type="journal article" date="2019" name="Int. J. Syst. Evol. Microbiol.">
        <title>The Global Catalogue of Microorganisms (GCM) 10K type strain sequencing project: providing services to taxonomists for standard genome sequencing and annotation.</title>
        <authorList>
            <consortium name="The Broad Institute Genomics Platform"/>
            <consortium name="The Broad Institute Genome Sequencing Center for Infectious Disease"/>
            <person name="Wu L."/>
            <person name="Ma J."/>
        </authorList>
    </citation>
    <scope>NUCLEOTIDE SEQUENCE [LARGE SCALE GENOMIC DNA]</scope>
    <source>
        <strain evidence="2">KCTC 52449</strain>
    </source>
</reference>
<dbReference type="RefSeq" id="WP_123324686.1">
    <property type="nucleotide sequence ID" value="NZ_JBHRSX010000075.1"/>
</dbReference>
<organism evidence="1 2">
    <name type="scientific">Alteromonas oceani</name>
    <dbReference type="NCBI Taxonomy" id="2071609"/>
    <lineage>
        <taxon>Bacteria</taxon>
        <taxon>Pseudomonadati</taxon>
        <taxon>Pseudomonadota</taxon>
        <taxon>Gammaproteobacteria</taxon>
        <taxon>Alteromonadales</taxon>
        <taxon>Alteromonadaceae</taxon>
        <taxon>Alteromonas/Salinimonas group</taxon>
        <taxon>Alteromonas</taxon>
    </lineage>
</organism>
<protein>
    <submittedName>
        <fullName evidence="1">Uncharacterized protein</fullName>
    </submittedName>
</protein>
<comment type="caution">
    <text evidence="1">The sequence shown here is derived from an EMBL/GenBank/DDBJ whole genome shotgun (WGS) entry which is preliminary data.</text>
</comment>
<proteinExistence type="predicted"/>
<keyword evidence="2" id="KW-1185">Reference proteome</keyword>